<feature type="domain" description="Histidine kinase" evidence="10">
    <location>
        <begin position="342"/>
        <end position="546"/>
    </location>
</feature>
<evidence type="ECO:0000259" key="10">
    <source>
        <dbReference type="PROSITE" id="PS50109"/>
    </source>
</evidence>
<dbReference type="InterPro" id="IPR004358">
    <property type="entry name" value="Sig_transdc_His_kin-like_C"/>
</dbReference>
<dbReference type="InterPro" id="IPR005467">
    <property type="entry name" value="His_kinase_dom"/>
</dbReference>
<keyword evidence="4" id="KW-0808">Transferase</keyword>
<keyword evidence="7" id="KW-0067">ATP-binding</keyword>
<proteinExistence type="predicted"/>
<evidence type="ECO:0000256" key="4">
    <source>
        <dbReference type="ARBA" id="ARBA00022679"/>
    </source>
</evidence>
<evidence type="ECO:0000256" key="5">
    <source>
        <dbReference type="ARBA" id="ARBA00022741"/>
    </source>
</evidence>
<keyword evidence="9" id="KW-0812">Transmembrane</keyword>
<keyword evidence="5" id="KW-0547">Nucleotide-binding</keyword>
<dbReference type="SUPFAM" id="SSF47384">
    <property type="entry name" value="Homodimeric domain of signal transducing histidine kinase"/>
    <property type="match status" value="1"/>
</dbReference>
<dbReference type="EC" id="2.7.13.3" evidence="2"/>
<dbReference type="GeneID" id="301142799"/>
<dbReference type="SMART" id="SM00387">
    <property type="entry name" value="HATPase_c"/>
    <property type="match status" value="1"/>
</dbReference>
<feature type="domain" description="PAC" evidence="12">
    <location>
        <begin position="278"/>
        <end position="329"/>
    </location>
</feature>
<organism evidence="13 14">
    <name type="scientific">Metabacillus fastidiosus</name>
    <dbReference type="NCBI Taxonomy" id="1458"/>
    <lineage>
        <taxon>Bacteria</taxon>
        <taxon>Bacillati</taxon>
        <taxon>Bacillota</taxon>
        <taxon>Bacilli</taxon>
        <taxon>Bacillales</taxon>
        <taxon>Bacillaceae</taxon>
        <taxon>Metabacillus</taxon>
    </lineage>
</organism>
<dbReference type="Pfam" id="PF00512">
    <property type="entry name" value="HisKA"/>
    <property type="match status" value="1"/>
</dbReference>
<keyword evidence="14" id="KW-1185">Reference proteome</keyword>
<dbReference type="PANTHER" id="PTHR43065">
    <property type="entry name" value="SENSOR HISTIDINE KINASE"/>
    <property type="match status" value="1"/>
</dbReference>
<comment type="catalytic activity">
    <reaction evidence="1">
        <text>ATP + protein L-histidine = ADP + protein N-phospho-L-histidine.</text>
        <dbReference type="EC" id="2.7.13.3"/>
    </reaction>
</comment>
<dbReference type="SUPFAM" id="SSF55874">
    <property type="entry name" value="ATPase domain of HSP90 chaperone/DNA topoisomerase II/histidine kinase"/>
    <property type="match status" value="1"/>
</dbReference>
<dbReference type="InterPro" id="IPR036890">
    <property type="entry name" value="HATPase_C_sf"/>
</dbReference>
<dbReference type="PROSITE" id="PS50109">
    <property type="entry name" value="HIS_KIN"/>
    <property type="match status" value="1"/>
</dbReference>
<protein>
    <recommendedName>
        <fullName evidence="2">histidine kinase</fullName>
        <ecNumber evidence="2">2.7.13.3</ecNumber>
    </recommendedName>
</protein>
<evidence type="ECO:0000256" key="6">
    <source>
        <dbReference type="ARBA" id="ARBA00022777"/>
    </source>
</evidence>
<keyword evidence="6" id="KW-0418">Kinase</keyword>
<dbReference type="CDD" id="cd00130">
    <property type="entry name" value="PAS"/>
    <property type="match status" value="1"/>
</dbReference>
<dbReference type="CDD" id="cd00075">
    <property type="entry name" value="HATPase"/>
    <property type="match status" value="1"/>
</dbReference>
<evidence type="ECO:0000256" key="9">
    <source>
        <dbReference type="SAM" id="Phobius"/>
    </source>
</evidence>
<sequence length="546" mass="62927">MSKKRKVFIIFLISSLLWIFSTNYVLSLFDLDYEQLFFLEQWKDFIFVLLCSIYFYFFIVKREGIEYIVKQKQQEKLETLTNAMVDFVVFKDGEGKWIQTNEFARKLFQVENIKHIGKTNLEIAEYIPTYRETLEICQKADEEAWSENRVHRHIEVIPMPDGSNKLFDTVKIPTFNEDGSRKELVGLGRDITDKVAAEKKLAESEQRYKSLFEYNPELVYMIDLNGRLTNVNSNLHKLTGYTSAEYMNESILPIIAKKDRPKVKKAFIEAIKHKRSWMNNEIELITKDKSRKIVRCTAVPMIINEQIVGLIGYAIDITKEKETEEILRRTEKLSVVGELAAGVAHEIRNPLTSLIGFVQMLQQSGKESDQFYYKIMLDELDRINDIASELLALAKPQKIKFEKKDLNDIFSSVISLFDTQVNSLGIQLKLDAAESIPLIYCEPNQLKQLFINIIKNSIEASAHKIEITLSKPDNKYISIKVEDDGCGIEESRLKHLGEPFYSSKEKGTGLGLTVSHRIVDSHKGEIFYHSKVGNGTIVHIILPIQN</sequence>
<dbReference type="PROSITE" id="PS50113">
    <property type="entry name" value="PAC"/>
    <property type="match status" value="2"/>
</dbReference>
<feature type="domain" description="PAS" evidence="11">
    <location>
        <begin position="204"/>
        <end position="274"/>
    </location>
</feature>
<evidence type="ECO:0000256" key="3">
    <source>
        <dbReference type="ARBA" id="ARBA00022553"/>
    </source>
</evidence>
<keyword evidence="8" id="KW-0902">Two-component regulatory system</keyword>
<dbReference type="PRINTS" id="PR00344">
    <property type="entry name" value="BCTRLSENSOR"/>
</dbReference>
<evidence type="ECO:0000259" key="11">
    <source>
        <dbReference type="PROSITE" id="PS50112"/>
    </source>
</evidence>
<evidence type="ECO:0000256" key="7">
    <source>
        <dbReference type="ARBA" id="ARBA00022840"/>
    </source>
</evidence>
<dbReference type="PROSITE" id="PS50112">
    <property type="entry name" value="PAS"/>
    <property type="match status" value="1"/>
</dbReference>
<dbReference type="Gene3D" id="1.10.287.130">
    <property type="match status" value="1"/>
</dbReference>
<dbReference type="Pfam" id="PF00989">
    <property type="entry name" value="PAS"/>
    <property type="match status" value="1"/>
</dbReference>
<dbReference type="InterPro" id="IPR035965">
    <property type="entry name" value="PAS-like_dom_sf"/>
</dbReference>
<keyword evidence="9" id="KW-1133">Transmembrane helix</keyword>
<dbReference type="Proteomes" id="UP001342826">
    <property type="component" value="Unassembled WGS sequence"/>
</dbReference>
<keyword evidence="3" id="KW-0597">Phosphoprotein</keyword>
<dbReference type="InterPro" id="IPR003661">
    <property type="entry name" value="HisK_dim/P_dom"/>
</dbReference>
<accession>A0ABU6P2Y1</accession>
<feature type="transmembrane region" description="Helical" evidence="9">
    <location>
        <begin position="41"/>
        <end position="60"/>
    </location>
</feature>
<evidence type="ECO:0000256" key="8">
    <source>
        <dbReference type="ARBA" id="ARBA00023012"/>
    </source>
</evidence>
<dbReference type="Gene3D" id="3.30.565.10">
    <property type="entry name" value="Histidine kinase-like ATPase, C-terminal domain"/>
    <property type="match status" value="1"/>
</dbReference>
<dbReference type="CDD" id="cd00082">
    <property type="entry name" value="HisKA"/>
    <property type="match status" value="1"/>
</dbReference>
<dbReference type="InterPro" id="IPR000700">
    <property type="entry name" value="PAS-assoc_C"/>
</dbReference>
<evidence type="ECO:0000313" key="13">
    <source>
        <dbReference type="EMBL" id="MED4402506.1"/>
    </source>
</evidence>
<dbReference type="SMART" id="SM00388">
    <property type="entry name" value="HisKA"/>
    <property type="match status" value="1"/>
</dbReference>
<dbReference type="Gene3D" id="3.30.450.20">
    <property type="entry name" value="PAS domain"/>
    <property type="match status" value="2"/>
</dbReference>
<dbReference type="Pfam" id="PF02518">
    <property type="entry name" value="HATPase_c"/>
    <property type="match status" value="1"/>
</dbReference>
<dbReference type="Pfam" id="PF08448">
    <property type="entry name" value="PAS_4"/>
    <property type="match status" value="1"/>
</dbReference>
<dbReference type="RefSeq" id="WP_066234384.1">
    <property type="nucleotide sequence ID" value="NZ_JARTFQ010000005.1"/>
</dbReference>
<feature type="transmembrane region" description="Helical" evidence="9">
    <location>
        <begin position="7"/>
        <end position="29"/>
    </location>
</feature>
<dbReference type="InterPro" id="IPR003594">
    <property type="entry name" value="HATPase_dom"/>
</dbReference>
<dbReference type="InterPro" id="IPR036097">
    <property type="entry name" value="HisK_dim/P_sf"/>
</dbReference>
<dbReference type="NCBIfam" id="TIGR00229">
    <property type="entry name" value="sensory_box"/>
    <property type="match status" value="2"/>
</dbReference>
<evidence type="ECO:0000313" key="14">
    <source>
        <dbReference type="Proteomes" id="UP001342826"/>
    </source>
</evidence>
<evidence type="ECO:0000256" key="1">
    <source>
        <dbReference type="ARBA" id="ARBA00000085"/>
    </source>
</evidence>
<dbReference type="InterPro" id="IPR013767">
    <property type="entry name" value="PAS_fold"/>
</dbReference>
<feature type="domain" description="PAC" evidence="12">
    <location>
        <begin position="150"/>
        <end position="203"/>
    </location>
</feature>
<dbReference type="EMBL" id="JARTFS010000012">
    <property type="protein sequence ID" value="MED4402506.1"/>
    <property type="molecule type" value="Genomic_DNA"/>
</dbReference>
<dbReference type="InterPro" id="IPR000014">
    <property type="entry name" value="PAS"/>
</dbReference>
<reference evidence="13 14" key="1">
    <citation type="submission" date="2023-03" db="EMBL/GenBank/DDBJ databases">
        <title>Bacillus Genome Sequencing.</title>
        <authorList>
            <person name="Dunlap C."/>
        </authorList>
    </citation>
    <scope>NUCLEOTIDE SEQUENCE [LARGE SCALE GENOMIC DNA]</scope>
    <source>
        <strain evidence="13 14">NRS-1717</strain>
    </source>
</reference>
<dbReference type="SMART" id="SM00091">
    <property type="entry name" value="PAS"/>
    <property type="match status" value="2"/>
</dbReference>
<evidence type="ECO:0000259" key="12">
    <source>
        <dbReference type="PROSITE" id="PS50113"/>
    </source>
</evidence>
<dbReference type="PANTHER" id="PTHR43065:SF34">
    <property type="entry name" value="SPORULATION KINASE A"/>
    <property type="match status" value="1"/>
</dbReference>
<dbReference type="SUPFAM" id="SSF55785">
    <property type="entry name" value="PYP-like sensor domain (PAS domain)"/>
    <property type="match status" value="2"/>
</dbReference>
<evidence type="ECO:0000256" key="2">
    <source>
        <dbReference type="ARBA" id="ARBA00012438"/>
    </source>
</evidence>
<comment type="caution">
    <text evidence="13">The sequence shown here is derived from an EMBL/GenBank/DDBJ whole genome shotgun (WGS) entry which is preliminary data.</text>
</comment>
<gene>
    <name evidence="13" type="ORF">P9271_14400</name>
</gene>
<keyword evidence="9" id="KW-0472">Membrane</keyword>
<dbReference type="InterPro" id="IPR013656">
    <property type="entry name" value="PAS_4"/>
</dbReference>
<name>A0ABU6P2Y1_9BACI</name>